<evidence type="ECO:0000256" key="7">
    <source>
        <dbReference type="PROSITE-ProRule" id="PRU01360"/>
    </source>
</evidence>
<keyword evidence="3 7" id="KW-1134">Transmembrane beta strand</keyword>
<name>A0A412TMG7_9BACT</name>
<dbReference type="Pfam" id="PF07660">
    <property type="entry name" value="STN"/>
    <property type="match status" value="1"/>
</dbReference>
<gene>
    <name evidence="9" type="ORF">DWW57_13765</name>
</gene>
<dbReference type="Gene3D" id="2.40.170.20">
    <property type="entry name" value="TonB-dependent receptor, beta-barrel domain"/>
    <property type="match status" value="1"/>
</dbReference>
<keyword evidence="2 7" id="KW-0813">Transport</keyword>
<dbReference type="InterPro" id="IPR023996">
    <property type="entry name" value="TonB-dep_OMP_SusC/RagA"/>
</dbReference>
<keyword evidence="4 7" id="KW-0812">Transmembrane</keyword>
<dbReference type="Pfam" id="PF13715">
    <property type="entry name" value="CarbopepD_reg_2"/>
    <property type="match status" value="1"/>
</dbReference>
<evidence type="ECO:0000256" key="2">
    <source>
        <dbReference type="ARBA" id="ARBA00022448"/>
    </source>
</evidence>
<dbReference type="PROSITE" id="PS52016">
    <property type="entry name" value="TONB_DEPENDENT_REC_3"/>
    <property type="match status" value="1"/>
</dbReference>
<accession>A0A412TMG7</accession>
<evidence type="ECO:0000313" key="9">
    <source>
        <dbReference type="EMBL" id="RGU55037.1"/>
    </source>
</evidence>
<dbReference type="Gene3D" id="3.55.50.30">
    <property type="match status" value="1"/>
</dbReference>
<dbReference type="InterPro" id="IPR036942">
    <property type="entry name" value="Beta-barrel_TonB_sf"/>
</dbReference>
<dbReference type="AlphaFoldDB" id="A0A412TMG7"/>
<dbReference type="Proteomes" id="UP000284243">
    <property type="component" value="Unassembled WGS sequence"/>
</dbReference>
<dbReference type="InterPro" id="IPR023997">
    <property type="entry name" value="TonB-dep_OMP_SusC/RagA_CS"/>
</dbReference>
<dbReference type="InterPro" id="IPR037066">
    <property type="entry name" value="Plug_dom_sf"/>
</dbReference>
<evidence type="ECO:0000259" key="8">
    <source>
        <dbReference type="SMART" id="SM00965"/>
    </source>
</evidence>
<dbReference type="InterPro" id="IPR008969">
    <property type="entry name" value="CarboxyPept-like_regulatory"/>
</dbReference>
<dbReference type="Gene3D" id="2.170.130.10">
    <property type="entry name" value="TonB-dependent receptor, plug domain"/>
    <property type="match status" value="1"/>
</dbReference>
<comment type="caution">
    <text evidence="9">The sequence shown here is derived from an EMBL/GenBank/DDBJ whole genome shotgun (WGS) entry which is preliminary data.</text>
</comment>
<comment type="subcellular location">
    <subcellularLocation>
        <location evidence="1 7">Cell outer membrane</location>
        <topology evidence="1 7">Multi-pass membrane protein</topology>
    </subcellularLocation>
</comment>
<dbReference type="EMBL" id="QRYC01000022">
    <property type="protein sequence ID" value="RGU55037.1"/>
    <property type="molecule type" value="Genomic_DNA"/>
</dbReference>
<dbReference type="InterPro" id="IPR011662">
    <property type="entry name" value="Secretin/TonB_short_N"/>
</dbReference>
<keyword evidence="5 7" id="KW-0472">Membrane</keyword>
<comment type="similarity">
    <text evidence="7">Belongs to the TonB-dependent receptor family.</text>
</comment>
<feature type="domain" description="Secretin/TonB short N-terminal" evidence="8">
    <location>
        <begin position="66"/>
        <end position="117"/>
    </location>
</feature>
<reference evidence="9 10" key="1">
    <citation type="submission" date="2018-08" db="EMBL/GenBank/DDBJ databases">
        <title>A genome reference for cultivated species of the human gut microbiota.</title>
        <authorList>
            <person name="Zou Y."/>
            <person name="Xue W."/>
            <person name="Luo G."/>
        </authorList>
    </citation>
    <scope>NUCLEOTIDE SEQUENCE [LARGE SCALE GENOMIC DNA]</scope>
    <source>
        <strain evidence="9 10">AF16-14</strain>
    </source>
</reference>
<dbReference type="NCBIfam" id="TIGR04057">
    <property type="entry name" value="SusC_RagA_signa"/>
    <property type="match status" value="1"/>
</dbReference>
<dbReference type="NCBIfam" id="TIGR04056">
    <property type="entry name" value="OMP_RagA_SusC"/>
    <property type="match status" value="1"/>
</dbReference>
<evidence type="ECO:0000256" key="4">
    <source>
        <dbReference type="ARBA" id="ARBA00022692"/>
    </source>
</evidence>
<dbReference type="InterPro" id="IPR039426">
    <property type="entry name" value="TonB-dep_rcpt-like"/>
</dbReference>
<keyword evidence="6 7" id="KW-0998">Cell outer membrane</keyword>
<dbReference type="SUPFAM" id="SSF56935">
    <property type="entry name" value="Porins"/>
    <property type="match status" value="1"/>
</dbReference>
<sequence>MKKNKFLSLRREKIRKLVLMHFLTFLLLLILLPGMAITQAQNKISIEMRNASLQDVFTALQQQSHLRFLYSNEDVDNIKVEQLKSEQEKIGTILDQVLKNTGLTWKIQDHIIFIKKAKITVPPVESVKITGKVTDQTGNPLPGVTVAIKGTSLGGATDVDGNYSIEIPSGKEIVLVFSFVGMKTREILYQGKENINVVLEEEIKGMDEVVVTGYFNKNKSSFTGTAKSYTAEELKQVNPVNLLSALSILDPSFKMVENNLDGSNPNVIPDFQIRGTASMPSTNELTSSFVGSPNMPTFIMDGFEVTAEKVFDLDPMRIESMTILKDAAATAIYGSRASNGVVVINTKQPEAGKLRLLYNLDVSFNIPDLTDYDLLNATEKLQLEKAAGYFDPFGTIDQTEARERDYNYRLGLVQQGYNTYWLDKPLEVAIGHKHTLSVEGGEKAMRYSLDLTYENVPGVMKESGRQRMGMGTMLLYRFKNLTFRNNMTYDNVKSTNSPYGSFREYATLNPYYPYQDENGNYLKELEANSGILGRKSVINPLYNTTLNVIDETSYSEFANNFGIDWYINADLRLKGNFAIRHKKNDGTVFKPADHTDFVNYSDDNYYRRGYYQATSGKEFFYDGNVVLSYFKQIQDHTLNANIAWNIQGNEGEVYTVRAEGFPDEKLDFITFAAQNAKEYLPTGEDYISRLMGFVGNAGYTYRDCYLLDASIRFDGSSKFGSDGRWATFWSVGLGWNIHKEKFAENWTWANMLKIRASYGMTGSQAFEPYQSIIMYEYYTQNRYRYNIGAMMMGLGNPDLKWQQTNQLNIGTDISVLGDRLALSANYYQNRSKDLLTDVTLPPSLGYGTYRENLGEIENKGYELEVRLGILKKKDLWLNLTASGIHNTNILKKISNSLEAWNQAQDKSDENLNVPKVRYIEGESINSIWGVPSLGINPANGKETYLAADGSLTDRWQAKDQRVIGCTDPDLEGNLGLNAGWKGLQLNLYFTYRIGGQNYNYTLVDRVENADKRYNTDRRVLEQRWQQPGDITFFKDVKDESQTRPTSRFVEDYNYLQLSALNLSYDFPTPLTRKWRMENIRISFSMNDVFRASSIKAERGIDYPFARAFRTSLRVIF</sequence>
<dbReference type="SUPFAM" id="SSF49464">
    <property type="entry name" value="Carboxypeptidase regulatory domain-like"/>
    <property type="match status" value="1"/>
</dbReference>
<dbReference type="GO" id="GO:0009279">
    <property type="term" value="C:cell outer membrane"/>
    <property type="evidence" value="ECO:0007669"/>
    <property type="project" value="UniProtKB-SubCell"/>
</dbReference>
<organism evidence="9 10">
    <name type="scientific">Odoribacter splanchnicus</name>
    <dbReference type="NCBI Taxonomy" id="28118"/>
    <lineage>
        <taxon>Bacteria</taxon>
        <taxon>Pseudomonadati</taxon>
        <taxon>Bacteroidota</taxon>
        <taxon>Bacteroidia</taxon>
        <taxon>Bacteroidales</taxon>
        <taxon>Odoribacteraceae</taxon>
        <taxon>Odoribacter</taxon>
    </lineage>
</organism>
<evidence type="ECO:0000256" key="3">
    <source>
        <dbReference type="ARBA" id="ARBA00022452"/>
    </source>
</evidence>
<evidence type="ECO:0000256" key="6">
    <source>
        <dbReference type="ARBA" id="ARBA00023237"/>
    </source>
</evidence>
<evidence type="ECO:0000313" key="10">
    <source>
        <dbReference type="Proteomes" id="UP000284243"/>
    </source>
</evidence>
<dbReference type="Gene3D" id="2.60.40.1120">
    <property type="entry name" value="Carboxypeptidase-like, regulatory domain"/>
    <property type="match status" value="1"/>
</dbReference>
<evidence type="ECO:0000256" key="5">
    <source>
        <dbReference type="ARBA" id="ARBA00023136"/>
    </source>
</evidence>
<proteinExistence type="inferred from homology"/>
<dbReference type="SMART" id="SM00965">
    <property type="entry name" value="STN"/>
    <property type="match status" value="1"/>
</dbReference>
<dbReference type="Pfam" id="PF07715">
    <property type="entry name" value="Plug"/>
    <property type="match status" value="1"/>
</dbReference>
<dbReference type="InterPro" id="IPR012910">
    <property type="entry name" value="Plug_dom"/>
</dbReference>
<protein>
    <submittedName>
        <fullName evidence="9">SusC/RagA family TonB-linked outer membrane protein</fullName>
    </submittedName>
</protein>
<evidence type="ECO:0000256" key="1">
    <source>
        <dbReference type="ARBA" id="ARBA00004571"/>
    </source>
</evidence>